<evidence type="ECO:0000256" key="3">
    <source>
        <dbReference type="ARBA" id="ARBA00023315"/>
    </source>
</evidence>
<dbReference type="Gene3D" id="3.30.559.70">
    <property type="entry name" value="Choline/Carnitine o-acyltransferase, domain 2"/>
    <property type="match status" value="1"/>
</dbReference>
<dbReference type="Gene3D" id="3.30.559.10">
    <property type="entry name" value="Chloramphenicol acetyltransferase-like domain"/>
    <property type="match status" value="1"/>
</dbReference>
<feature type="domain" description="Choline/carnitine acyltransferase" evidence="5">
    <location>
        <begin position="26"/>
        <end position="658"/>
    </location>
</feature>
<dbReference type="PANTHER" id="PTHR22589">
    <property type="entry name" value="CARNITINE O-ACYLTRANSFERASE"/>
    <property type="match status" value="1"/>
</dbReference>
<evidence type="ECO:0000256" key="1">
    <source>
        <dbReference type="ARBA" id="ARBA00005232"/>
    </source>
</evidence>
<evidence type="ECO:0000313" key="6">
    <source>
        <dbReference type="EMBL" id="KAJ1914054.1"/>
    </source>
</evidence>
<protein>
    <recommendedName>
        <fullName evidence="5">Choline/carnitine acyltransferase domain-containing protein</fullName>
    </recommendedName>
</protein>
<dbReference type="InterPro" id="IPR042231">
    <property type="entry name" value="Cho/carn_acyl_trans_2"/>
</dbReference>
<sequence>MTEKYRYLGNNIYSNDAGDIRSLPRLPIPSLANTLARYLDSVKPLLSDDELKNTTNIVKAFGKQHGPGEYLQNLLRRWDAEQHPKTWLELWWLEAAYLSSRDPLCPLSNYWFMMANDPEPYDIITEPPQNHQPLLPFNNQDVNGPLGPFVGVLDRVGYGEFQIRRAARIISVAHDFLESIYNKQLPAEMGRGELRCMEQYLKIFGTTRIPKPICDEIVEPANGQPSTYVVAMIDDQAFRIEAYNKYTKQRLLVGDIENQLRDAIAYVEKLPTRKRSPAINVLASGNRDRWAKIYAELLENPRNELALKQIIDANFVISLDDTVTLPYGSLSAAQYTVKHHAARPGHNRWADKLSNFIIDRNGVFGFNGEHSPIDGFSPGNVSISITKILNKPENRIRPDVKSPTTRCIDSSDGQLHIFEPNASHLKFEVVGDNILRAIDEASQEIRSLASKSISFQYTFEGFGVDWIKGVAKLSVDAFLQIATQTAYYRTHGMFTATYESSSSRKFYRGRTDTVRSFTSQMAGFVRALEDPEVTNQQRYELLRSASMTHVKNAIRAANGEGIDRHLLGLRLAYERLYPKDKIQRNNESETLSAQSRKIIDDFFNDSAFQKSNTWRLSTSTAVPEPEAVHTAFSSFTYDKSYGISYNPLKDKIRLCVDGRNEVAGNGSKIYEFMDNYVKSLWDMRKLCESVGSEGESKDIEKSRL</sequence>
<proteinExistence type="inferred from homology"/>
<evidence type="ECO:0000313" key="7">
    <source>
        <dbReference type="Proteomes" id="UP001150538"/>
    </source>
</evidence>
<evidence type="ECO:0000256" key="2">
    <source>
        <dbReference type="ARBA" id="ARBA00022679"/>
    </source>
</evidence>
<dbReference type="SUPFAM" id="SSF52777">
    <property type="entry name" value="CoA-dependent acyltransferases"/>
    <property type="match status" value="2"/>
</dbReference>
<gene>
    <name evidence="6" type="ORF">H4219_004943</name>
</gene>
<dbReference type="InterPro" id="IPR023213">
    <property type="entry name" value="CAT-like_dom_sf"/>
</dbReference>
<dbReference type="Pfam" id="PF00755">
    <property type="entry name" value="Carn_acyltransf"/>
    <property type="match status" value="1"/>
</dbReference>
<dbReference type="PROSITE" id="PS00439">
    <property type="entry name" value="ACYLTRANSF_C_1"/>
    <property type="match status" value="1"/>
</dbReference>
<comment type="similarity">
    <text evidence="1">Belongs to the carnitine/choline acetyltransferase family.</text>
</comment>
<dbReference type="OrthoDB" id="240216at2759"/>
<dbReference type="GO" id="GO:0016746">
    <property type="term" value="F:acyltransferase activity"/>
    <property type="evidence" value="ECO:0007669"/>
    <property type="project" value="UniProtKB-KW"/>
</dbReference>
<keyword evidence="7" id="KW-1185">Reference proteome</keyword>
<keyword evidence="3" id="KW-0012">Acyltransferase</keyword>
<dbReference type="Proteomes" id="UP001150538">
    <property type="component" value="Unassembled WGS sequence"/>
</dbReference>
<feature type="active site" description="Proton acceptor" evidence="4">
    <location>
        <position position="370"/>
    </location>
</feature>
<dbReference type="AlphaFoldDB" id="A0A9W7ZWI8"/>
<dbReference type="EMBL" id="JANBPU010000221">
    <property type="protein sequence ID" value="KAJ1914054.1"/>
    <property type="molecule type" value="Genomic_DNA"/>
</dbReference>
<dbReference type="InterPro" id="IPR000542">
    <property type="entry name" value="Carn_acyl_trans"/>
</dbReference>
<organism evidence="6 7">
    <name type="scientific">Mycoemilia scoparia</name>
    <dbReference type="NCBI Taxonomy" id="417184"/>
    <lineage>
        <taxon>Eukaryota</taxon>
        <taxon>Fungi</taxon>
        <taxon>Fungi incertae sedis</taxon>
        <taxon>Zoopagomycota</taxon>
        <taxon>Kickxellomycotina</taxon>
        <taxon>Kickxellomycetes</taxon>
        <taxon>Kickxellales</taxon>
        <taxon>Kickxellaceae</taxon>
        <taxon>Mycoemilia</taxon>
    </lineage>
</organism>
<dbReference type="InterPro" id="IPR039551">
    <property type="entry name" value="Cho/carn_acyl_trans"/>
</dbReference>
<evidence type="ECO:0000259" key="5">
    <source>
        <dbReference type="Pfam" id="PF00755"/>
    </source>
</evidence>
<keyword evidence="2" id="KW-0808">Transferase</keyword>
<name>A0A9W7ZWI8_9FUNG</name>
<accession>A0A9W7ZWI8</accession>
<dbReference type="PANTHER" id="PTHR22589:SF107">
    <property type="entry name" value="CHOLINE_CARNITINE ACYLTRANSFERASE DOMAIN-CONTAINING PROTEIN"/>
    <property type="match status" value="1"/>
</dbReference>
<reference evidence="6" key="1">
    <citation type="submission" date="2022-07" db="EMBL/GenBank/DDBJ databases">
        <title>Phylogenomic reconstructions and comparative analyses of Kickxellomycotina fungi.</title>
        <authorList>
            <person name="Reynolds N.K."/>
            <person name="Stajich J.E."/>
            <person name="Barry K."/>
            <person name="Grigoriev I.V."/>
            <person name="Crous P."/>
            <person name="Smith M.E."/>
        </authorList>
    </citation>
    <scope>NUCLEOTIDE SEQUENCE</scope>
    <source>
        <strain evidence="6">NBRC 100468</strain>
    </source>
</reference>
<evidence type="ECO:0000256" key="4">
    <source>
        <dbReference type="PIRSR" id="PIRSR600542-1"/>
    </source>
</evidence>
<comment type="caution">
    <text evidence="6">The sequence shown here is derived from an EMBL/GenBank/DDBJ whole genome shotgun (WGS) entry which is preliminary data.</text>
</comment>